<feature type="compositionally biased region" description="Basic and acidic residues" evidence="1">
    <location>
        <begin position="1"/>
        <end position="19"/>
    </location>
</feature>
<feature type="region of interest" description="Disordered" evidence="1">
    <location>
        <begin position="95"/>
        <end position="116"/>
    </location>
</feature>
<accession>A0A1G5J8J8</accession>
<reference evidence="2 3" key="1">
    <citation type="submission" date="2016-10" db="EMBL/GenBank/DDBJ databases">
        <authorList>
            <person name="de Groot N.N."/>
        </authorList>
    </citation>
    <scope>NUCLEOTIDE SEQUENCE [LARGE SCALE GENOMIC DNA]</scope>
    <source>
        <strain evidence="2 3">CGMCC 1.7031</strain>
    </source>
</reference>
<name>A0A1G5J8J8_9FLAO</name>
<proteinExistence type="predicted"/>
<evidence type="ECO:0000313" key="3">
    <source>
        <dbReference type="Proteomes" id="UP000199354"/>
    </source>
</evidence>
<dbReference type="RefSeq" id="WP_091144663.1">
    <property type="nucleotide sequence ID" value="NZ_FMVF01000012.1"/>
</dbReference>
<sequence length="116" mass="13196">MERKHPHPDKNSPRTDAKQFDSQGYADDTKFTSPDKYLALEQKGVRYTGEGHPESNSDYFEWSNEEGSEKYRLAGRNSRNAEAFNQDDYILKDNLGLDQDQNLSVSSDTDDPNTSA</sequence>
<dbReference type="EMBL" id="FMVF01000012">
    <property type="protein sequence ID" value="SCY84159.1"/>
    <property type="molecule type" value="Genomic_DNA"/>
</dbReference>
<evidence type="ECO:0000313" key="2">
    <source>
        <dbReference type="EMBL" id="SCY84159.1"/>
    </source>
</evidence>
<dbReference type="OrthoDB" id="1377422at2"/>
<protein>
    <submittedName>
        <fullName evidence="2">Uncharacterized protein</fullName>
    </submittedName>
</protein>
<dbReference type="STRING" id="490189.SAMN02927903_02582"/>
<gene>
    <name evidence="2" type="ORF">SAMN02927903_02582</name>
</gene>
<feature type="compositionally biased region" description="Polar residues" evidence="1">
    <location>
        <begin position="99"/>
        <end position="116"/>
    </location>
</feature>
<feature type="region of interest" description="Disordered" evidence="1">
    <location>
        <begin position="1"/>
        <end position="35"/>
    </location>
</feature>
<evidence type="ECO:0000256" key="1">
    <source>
        <dbReference type="SAM" id="MobiDB-lite"/>
    </source>
</evidence>
<dbReference type="Proteomes" id="UP000199354">
    <property type="component" value="Unassembled WGS sequence"/>
</dbReference>
<organism evidence="2 3">
    <name type="scientific">Flavobacterium caeni</name>
    <dbReference type="NCBI Taxonomy" id="490189"/>
    <lineage>
        <taxon>Bacteria</taxon>
        <taxon>Pseudomonadati</taxon>
        <taxon>Bacteroidota</taxon>
        <taxon>Flavobacteriia</taxon>
        <taxon>Flavobacteriales</taxon>
        <taxon>Flavobacteriaceae</taxon>
        <taxon>Flavobacterium</taxon>
    </lineage>
</organism>
<dbReference type="AlphaFoldDB" id="A0A1G5J8J8"/>
<keyword evidence="3" id="KW-1185">Reference proteome</keyword>